<accession>W2RRK1</accession>
<dbReference type="RefSeq" id="XP_008717877.1">
    <property type="nucleotide sequence ID" value="XM_008719655.1"/>
</dbReference>
<dbReference type="OrthoDB" id="2580323at2759"/>
<dbReference type="PANTHER" id="PTHR40616">
    <property type="entry name" value="LINALOOL DEHYDRATASE_ISOMERASE DOMAIN-CONTAINING PROTEIN"/>
    <property type="match status" value="1"/>
</dbReference>
<evidence type="ECO:0008006" key="4">
    <source>
        <dbReference type="Google" id="ProtNLM"/>
    </source>
</evidence>
<evidence type="ECO:0000313" key="2">
    <source>
        <dbReference type="EMBL" id="ETN39092.1"/>
    </source>
</evidence>
<sequence>MRPLQAASHFLAMAAVARASYVDSLPSNAQELFSESMSWMDTFYDTEAGYLYDLSAQTALDHETRSSAWYALGLLARNEDDNVQQAEKIVNNIISGQFRNESQQWYGDYQKFPEEPAVGVSAYPSSIYNSWDPNWRGFVGTTFIMILEEFPALLSPETISAIESSLYLTAVGDTYRVGGVDSDNLYPSYSNPAIMRAFTSIYVGLSQNASNLTAAGETEAHEIIDLFSRANTLAEFNSGTYTGVSLFALTMWVKYLPEDHFMHQEGKVMIAETWRAVGQLWHAGLKNMAGPWDRAYGFDMRRYLSLLALWFWVVPEVGKEAAGLPRYPQVLSHSADYAWGPLFAVLADFHTALIPTEVLPKLTTFAGEHTFNSSAFSPPWDLVPRNISAWLADGISIGAESFEQTVVGGAVSNPSQFSPAAVQWDTGDGGIGFISWYATEPSLTATVSPYSLTLSYPRGNASSIFSLIVSPFKRQPTVSSWADLVGLRANIMTNFGVDGSSSSTYNVTYGGRNGGADEPINDFEFWNFTYVVPEGVEAPMLRLELELV</sequence>
<keyword evidence="1" id="KW-0732">Signal</keyword>
<proteinExistence type="predicted"/>
<dbReference type="GeneID" id="19972653"/>
<feature type="signal peptide" evidence="1">
    <location>
        <begin position="1"/>
        <end position="19"/>
    </location>
</feature>
<dbReference type="VEuPathDB" id="FungiDB:HMPREF1541_05314"/>
<keyword evidence="3" id="KW-1185">Reference proteome</keyword>
<protein>
    <recommendedName>
        <fullName evidence="4">Linalool dehydratase/isomerase domain-containing protein</fullName>
    </recommendedName>
</protein>
<dbReference type="HOGENOM" id="CLU_023528_0_0_1"/>
<dbReference type="InParanoid" id="W2RRK1"/>
<gene>
    <name evidence="2" type="ORF">HMPREF1541_05314</name>
</gene>
<dbReference type="Proteomes" id="UP000030752">
    <property type="component" value="Unassembled WGS sequence"/>
</dbReference>
<dbReference type="eggNOG" id="ENOG502RH0W">
    <property type="taxonomic scope" value="Eukaryota"/>
</dbReference>
<feature type="chain" id="PRO_5004825056" description="Linalool dehydratase/isomerase domain-containing protein" evidence="1">
    <location>
        <begin position="20"/>
        <end position="548"/>
    </location>
</feature>
<organism evidence="2 3">
    <name type="scientific">Cyphellophora europaea (strain CBS 101466)</name>
    <name type="common">Phialophora europaea</name>
    <dbReference type="NCBI Taxonomy" id="1220924"/>
    <lineage>
        <taxon>Eukaryota</taxon>
        <taxon>Fungi</taxon>
        <taxon>Dikarya</taxon>
        <taxon>Ascomycota</taxon>
        <taxon>Pezizomycotina</taxon>
        <taxon>Eurotiomycetes</taxon>
        <taxon>Chaetothyriomycetidae</taxon>
        <taxon>Chaetothyriales</taxon>
        <taxon>Cyphellophoraceae</taxon>
        <taxon>Cyphellophora</taxon>
    </lineage>
</organism>
<dbReference type="EMBL" id="KB822721">
    <property type="protein sequence ID" value="ETN39092.1"/>
    <property type="molecule type" value="Genomic_DNA"/>
</dbReference>
<reference evidence="2 3" key="1">
    <citation type="submission" date="2013-03" db="EMBL/GenBank/DDBJ databases">
        <title>The Genome Sequence of Phialophora europaea CBS 101466.</title>
        <authorList>
            <consortium name="The Broad Institute Genomics Platform"/>
            <person name="Cuomo C."/>
            <person name="de Hoog S."/>
            <person name="Gorbushina A."/>
            <person name="Walker B."/>
            <person name="Young S.K."/>
            <person name="Zeng Q."/>
            <person name="Gargeya S."/>
            <person name="Fitzgerald M."/>
            <person name="Haas B."/>
            <person name="Abouelleil A."/>
            <person name="Allen A.W."/>
            <person name="Alvarado L."/>
            <person name="Arachchi H.M."/>
            <person name="Berlin A.M."/>
            <person name="Chapman S.B."/>
            <person name="Gainer-Dewar J."/>
            <person name="Goldberg J."/>
            <person name="Griggs A."/>
            <person name="Gujja S."/>
            <person name="Hansen M."/>
            <person name="Howarth C."/>
            <person name="Imamovic A."/>
            <person name="Ireland A."/>
            <person name="Larimer J."/>
            <person name="McCowan C."/>
            <person name="Murphy C."/>
            <person name="Pearson M."/>
            <person name="Poon T.W."/>
            <person name="Priest M."/>
            <person name="Roberts A."/>
            <person name="Saif S."/>
            <person name="Shea T."/>
            <person name="Sisk P."/>
            <person name="Sykes S."/>
            <person name="Wortman J."/>
            <person name="Nusbaum C."/>
            <person name="Birren B."/>
        </authorList>
    </citation>
    <scope>NUCLEOTIDE SEQUENCE [LARGE SCALE GENOMIC DNA]</scope>
    <source>
        <strain evidence="2 3">CBS 101466</strain>
    </source>
</reference>
<dbReference type="PANTHER" id="PTHR40616:SF1">
    <property type="entry name" value="LINALOOL DEHYDRATASE_ISOMERASE DOMAIN-CONTAINING PROTEIN"/>
    <property type="match status" value="1"/>
</dbReference>
<evidence type="ECO:0000256" key="1">
    <source>
        <dbReference type="SAM" id="SignalP"/>
    </source>
</evidence>
<name>W2RRK1_CYPE1</name>
<dbReference type="AlphaFoldDB" id="W2RRK1"/>
<evidence type="ECO:0000313" key="3">
    <source>
        <dbReference type="Proteomes" id="UP000030752"/>
    </source>
</evidence>